<proteinExistence type="inferred from homology"/>
<dbReference type="Gene3D" id="2.60.40.10">
    <property type="entry name" value="Immunoglobulins"/>
    <property type="match status" value="6"/>
</dbReference>
<dbReference type="Pfam" id="PF00041">
    <property type="entry name" value="fn3"/>
    <property type="match status" value="1"/>
</dbReference>
<dbReference type="GO" id="GO:0005886">
    <property type="term" value="C:plasma membrane"/>
    <property type="evidence" value="ECO:0007669"/>
    <property type="project" value="UniProtKB-ARBA"/>
</dbReference>
<keyword evidence="16" id="KW-1185">Reference proteome</keyword>
<dbReference type="OrthoDB" id="9887129at2759"/>
<evidence type="ECO:0000313" key="15">
    <source>
        <dbReference type="EMBL" id="NXJ13688.1"/>
    </source>
</evidence>
<dbReference type="FunFam" id="2.60.40.10:FF:000465">
    <property type="entry name" value="Granulocyte colony-stimulating factor receptor"/>
    <property type="match status" value="1"/>
</dbReference>
<protein>
    <submittedName>
        <fullName evidence="15">CSF3R factor</fullName>
    </submittedName>
</protein>
<dbReference type="Pfam" id="PF06328">
    <property type="entry name" value="Lep_receptor_Ig"/>
    <property type="match status" value="1"/>
</dbReference>
<keyword evidence="5" id="KW-0677">Repeat</keyword>
<comment type="subcellular location">
    <subcellularLocation>
        <location evidence="1">Membrane</location>
        <topology evidence="1">Single-pass type I membrane protein</topology>
    </subcellularLocation>
</comment>
<dbReference type="InterPro" id="IPR007110">
    <property type="entry name" value="Ig-like_dom"/>
</dbReference>
<evidence type="ECO:0000259" key="13">
    <source>
        <dbReference type="PROSITE" id="PS50835"/>
    </source>
</evidence>
<evidence type="ECO:0000256" key="9">
    <source>
        <dbReference type="ARBA" id="ARBA00023180"/>
    </source>
</evidence>
<dbReference type="PROSITE" id="PS50853">
    <property type="entry name" value="FN3"/>
    <property type="match status" value="3"/>
</dbReference>
<dbReference type="InterPro" id="IPR052672">
    <property type="entry name" value="Type1_Cytokine_Rcpt_Type2"/>
</dbReference>
<dbReference type="FunFam" id="2.60.40.10:FF:000997">
    <property type="entry name" value="Colony stimulating factor 3 receptor (Granulocyte)"/>
    <property type="match status" value="1"/>
</dbReference>
<feature type="chain" id="PRO_5029453677" evidence="12">
    <location>
        <begin position="31"/>
        <end position="833"/>
    </location>
</feature>
<dbReference type="FunFam" id="2.60.40.10:FF:000879">
    <property type="entry name" value="Colony stimulating factor 3 receptor"/>
    <property type="match status" value="1"/>
</dbReference>
<dbReference type="PROSITE" id="PS50835">
    <property type="entry name" value="IG_LIKE"/>
    <property type="match status" value="1"/>
</dbReference>
<keyword evidence="7 11" id="KW-0472">Membrane</keyword>
<comment type="similarity">
    <text evidence="2">Belongs to the type I cytokine receptor family. Type 2 subfamily.</text>
</comment>
<feature type="non-terminal residue" evidence="15">
    <location>
        <position position="1"/>
    </location>
</feature>
<evidence type="ECO:0000256" key="4">
    <source>
        <dbReference type="ARBA" id="ARBA00022729"/>
    </source>
</evidence>
<keyword evidence="9" id="KW-0325">Glycoprotein</keyword>
<keyword evidence="10" id="KW-0393">Immunoglobulin domain</keyword>
<evidence type="ECO:0000256" key="2">
    <source>
        <dbReference type="ARBA" id="ARBA00008921"/>
    </source>
</evidence>
<dbReference type="AlphaFoldDB" id="A0A7K9YUZ1"/>
<dbReference type="PANTHER" id="PTHR48423">
    <property type="entry name" value="INTERLEUKIN-27 RECEPTOR SUBUNIT ALPHA"/>
    <property type="match status" value="1"/>
</dbReference>
<keyword evidence="6 11" id="KW-1133">Transmembrane helix</keyword>
<organism evidence="15 16">
    <name type="scientific">Odontophorus gujanensis</name>
    <name type="common">marbled wood quail</name>
    <dbReference type="NCBI Taxonomy" id="886794"/>
    <lineage>
        <taxon>Eukaryota</taxon>
        <taxon>Metazoa</taxon>
        <taxon>Chordata</taxon>
        <taxon>Craniata</taxon>
        <taxon>Vertebrata</taxon>
        <taxon>Euteleostomi</taxon>
        <taxon>Archelosauria</taxon>
        <taxon>Archosauria</taxon>
        <taxon>Dinosauria</taxon>
        <taxon>Saurischia</taxon>
        <taxon>Theropoda</taxon>
        <taxon>Coelurosauria</taxon>
        <taxon>Aves</taxon>
        <taxon>Neognathae</taxon>
        <taxon>Galloanserae</taxon>
        <taxon>Galliformes</taxon>
        <taxon>Odontophoridae</taxon>
        <taxon>Odontophorus</taxon>
    </lineage>
</organism>
<feature type="domain" description="Fibronectin type-III" evidence="14">
    <location>
        <begin position="237"/>
        <end position="335"/>
    </location>
</feature>
<dbReference type="PANTHER" id="PTHR48423:SF1">
    <property type="entry name" value="INTERLEUKIN-27 RECEPTOR SUBUNIT ALPHA"/>
    <property type="match status" value="1"/>
</dbReference>
<dbReference type="InterPro" id="IPR013783">
    <property type="entry name" value="Ig-like_fold"/>
</dbReference>
<dbReference type="SUPFAM" id="SSF48726">
    <property type="entry name" value="Immunoglobulin"/>
    <property type="match status" value="1"/>
</dbReference>
<keyword evidence="4 12" id="KW-0732">Signal</keyword>
<reference evidence="15 16" key="1">
    <citation type="submission" date="2019-09" db="EMBL/GenBank/DDBJ databases">
        <title>Bird 10,000 Genomes (B10K) Project - Family phase.</title>
        <authorList>
            <person name="Zhang G."/>
        </authorList>
    </citation>
    <scope>NUCLEOTIDE SEQUENCE [LARGE SCALE GENOMIC DNA]</scope>
    <source>
        <strain evidence="15">B10K-DU-001-53</strain>
        <tissue evidence="15">Muscle</tissue>
    </source>
</reference>
<dbReference type="InterPro" id="IPR036116">
    <property type="entry name" value="FN3_sf"/>
</dbReference>
<evidence type="ECO:0000256" key="10">
    <source>
        <dbReference type="ARBA" id="ARBA00023319"/>
    </source>
</evidence>
<keyword evidence="3 11" id="KW-0812">Transmembrane</keyword>
<feature type="signal peptide" evidence="12">
    <location>
        <begin position="1"/>
        <end position="30"/>
    </location>
</feature>
<evidence type="ECO:0000259" key="14">
    <source>
        <dbReference type="PROSITE" id="PS50853"/>
    </source>
</evidence>
<evidence type="ECO:0000256" key="8">
    <source>
        <dbReference type="ARBA" id="ARBA00023170"/>
    </source>
</evidence>
<feature type="domain" description="Fibronectin type-III" evidence="14">
    <location>
        <begin position="337"/>
        <end position="436"/>
    </location>
</feature>
<dbReference type="Proteomes" id="UP000522663">
    <property type="component" value="Unassembled WGS sequence"/>
</dbReference>
<dbReference type="InterPro" id="IPR003961">
    <property type="entry name" value="FN3_dom"/>
</dbReference>
<dbReference type="InterPro" id="IPR036179">
    <property type="entry name" value="Ig-like_dom_sf"/>
</dbReference>
<evidence type="ECO:0000256" key="7">
    <source>
        <dbReference type="ARBA" id="ARBA00023136"/>
    </source>
</evidence>
<evidence type="ECO:0000256" key="3">
    <source>
        <dbReference type="ARBA" id="ARBA00022692"/>
    </source>
</evidence>
<feature type="domain" description="Ig-like" evidence="13">
    <location>
        <begin position="22"/>
        <end position="111"/>
    </location>
</feature>
<evidence type="ECO:0000256" key="1">
    <source>
        <dbReference type="ARBA" id="ARBA00004479"/>
    </source>
</evidence>
<feature type="non-terminal residue" evidence="15">
    <location>
        <position position="833"/>
    </location>
</feature>
<comment type="caution">
    <text evidence="15">The sequence shown here is derived from an EMBL/GenBank/DDBJ whole genome shotgun (WGS) entry which is preliminary data.</text>
</comment>
<sequence length="833" mass="91125">MARHSAGTPPLLRVTVLLLLLPSGTQQSGAESDCASVAVGAAVVPMGSAVTASCTVHRERCRGLEDGQLHISWLLDGEAMDGRQHRGVGSMEVSELSVPQLNRTRAKLWCCVEWNGTKQRVGVAEIRAGYPPGKPSNLSCLLDLSDYGLTCRWQQGADGHLPTSVLLKSHRCPHCRSRAPAVTGCTPQNGHSQCTVPRRLLQLYRPMELWVTATNALGTAESERLRIDPMDVAKLDPPTLQSIRSVPPQTDCITLSWAVAPRNAHMELCCELRYRAPEDPSWAVVTGIVGHAGTAQHCGFLFGTLYHFQMRCRRNSARGYWSEWSVGRNHTTHEKAPAGKLDAWWSTRPAAGRMEVQLRWKAPRRQEANGHVLGYRVTLGPRKRGRELQTVCNTTDTQCDFTVPARMCRVYLSAYNAAGESAATEVILLERKGLPLVGLQALPGGERSLWVHWEAALVPAVAYVLEWQEVSSEPTRCSSCWQLERNGAATSALIQDSIEPFQRYDISVYPLYKDAVGTPAHIAAYSKQKAPSHVPKLHLKSIGKSQAELSWEPVAVELQNGFITHYTVFWANSTTEVSSAVVNSSLSSFTIQGLKPSTLYKVHIMASTVGGSTNGTSLTLVTTVLDDIEIQFLFLTLGLVFVLLIILLICFQKNGRVKQQFWPSVPDPANSSLGTWVPAEQEPLQAHGVKEPGPATISTVTVLDKAAGKQTPTWSKEPPAEPPALPQPYVQQPGPSTLQTHAGLGAEPVQYYVQVVGGSSRCPQHVAPCLYVRSSSTQPLLSDPSPEPYENLWFRGAAPSCPRQSPEEPLLDFPMLRGLRVSGAEELHDFQPC</sequence>
<keyword evidence="8" id="KW-0675">Receptor</keyword>
<evidence type="ECO:0000313" key="16">
    <source>
        <dbReference type="Proteomes" id="UP000522663"/>
    </source>
</evidence>
<name>A0A7K9YUZ1_9GALL</name>
<feature type="transmembrane region" description="Helical" evidence="11">
    <location>
        <begin position="632"/>
        <end position="651"/>
    </location>
</feature>
<evidence type="ECO:0000256" key="12">
    <source>
        <dbReference type="SAM" id="SignalP"/>
    </source>
</evidence>
<dbReference type="CDD" id="cd00063">
    <property type="entry name" value="FN3"/>
    <property type="match status" value="4"/>
</dbReference>
<gene>
    <name evidence="15" type="primary">Csf3r</name>
    <name evidence="15" type="ORF">ODOGUJ_R03504</name>
</gene>
<dbReference type="EMBL" id="VXAB01011282">
    <property type="protein sequence ID" value="NXJ13688.1"/>
    <property type="molecule type" value="Genomic_DNA"/>
</dbReference>
<accession>A0A7K9YUZ1</accession>
<feature type="domain" description="Fibronectin type-III" evidence="14">
    <location>
        <begin position="530"/>
        <end position="627"/>
    </location>
</feature>
<evidence type="ECO:0000256" key="11">
    <source>
        <dbReference type="SAM" id="Phobius"/>
    </source>
</evidence>
<dbReference type="SMART" id="SM00060">
    <property type="entry name" value="FN3"/>
    <property type="match status" value="4"/>
</dbReference>
<dbReference type="InterPro" id="IPR010457">
    <property type="entry name" value="IgC2-like_lig-bd"/>
</dbReference>
<dbReference type="SUPFAM" id="SSF49265">
    <property type="entry name" value="Fibronectin type III"/>
    <property type="match status" value="4"/>
</dbReference>
<evidence type="ECO:0000256" key="5">
    <source>
        <dbReference type="ARBA" id="ARBA00022737"/>
    </source>
</evidence>
<evidence type="ECO:0000256" key="6">
    <source>
        <dbReference type="ARBA" id="ARBA00022989"/>
    </source>
</evidence>